<dbReference type="InterPro" id="IPR042336">
    <property type="entry name" value="GOLIM4"/>
</dbReference>
<dbReference type="OrthoDB" id="6288648at2759"/>
<dbReference type="PANTHER" id="PTHR22909">
    <property type="entry name" value="GOLGI INTEGRAL MEMBRANE PROTEIN 4"/>
    <property type="match status" value="1"/>
</dbReference>
<evidence type="ECO:0000313" key="3">
    <source>
        <dbReference type="EMBL" id="CAB0007659.1"/>
    </source>
</evidence>
<evidence type="ECO:0000313" key="4">
    <source>
        <dbReference type="Proteomes" id="UP000479000"/>
    </source>
</evidence>
<feature type="coiled-coil region" evidence="1">
    <location>
        <begin position="201"/>
        <end position="228"/>
    </location>
</feature>
<evidence type="ECO:0000256" key="2">
    <source>
        <dbReference type="SAM" id="MobiDB-lite"/>
    </source>
</evidence>
<dbReference type="EMBL" id="CADCXU010019162">
    <property type="protein sequence ID" value="CAB0007659.1"/>
    <property type="molecule type" value="Genomic_DNA"/>
</dbReference>
<feature type="compositionally biased region" description="Basic residues" evidence="2">
    <location>
        <begin position="263"/>
        <end position="272"/>
    </location>
</feature>
<reference evidence="3 4" key="1">
    <citation type="submission" date="2020-02" db="EMBL/GenBank/DDBJ databases">
        <authorList>
            <person name="Ferguson B K."/>
        </authorList>
    </citation>
    <scope>NUCLEOTIDE SEQUENCE [LARGE SCALE GENOMIC DNA]</scope>
</reference>
<proteinExistence type="predicted"/>
<feature type="region of interest" description="Disordered" evidence="2">
    <location>
        <begin position="228"/>
        <end position="297"/>
    </location>
</feature>
<protein>
    <submittedName>
        <fullName evidence="3">Uncharacterized protein</fullName>
    </submittedName>
</protein>
<accession>A0A6H5GV22</accession>
<feature type="compositionally biased region" description="Polar residues" evidence="2">
    <location>
        <begin position="340"/>
        <end position="354"/>
    </location>
</feature>
<gene>
    <name evidence="3" type="ORF">NTEN_LOCUS12929</name>
</gene>
<keyword evidence="4" id="KW-1185">Reference proteome</keyword>
<dbReference type="PANTHER" id="PTHR22909:SF24">
    <property type="entry name" value="GOLGI INTEGRAL MEMBRANE PROTEIN 4-RELATED"/>
    <property type="match status" value="1"/>
</dbReference>
<dbReference type="GO" id="GO:0000139">
    <property type="term" value="C:Golgi membrane"/>
    <property type="evidence" value="ECO:0007669"/>
    <property type="project" value="InterPro"/>
</dbReference>
<name>A0A6H5GV22_9HEMI</name>
<dbReference type="AlphaFoldDB" id="A0A6H5GV22"/>
<feature type="compositionally biased region" description="Basic residues" evidence="2">
    <location>
        <begin position="285"/>
        <end position="296"/>
    </location>
</feature>
<organism evidence="3 4">
    <name type="scientific">Nesidiocoris tenuis</name>
    <dbReference type="NCBI Taxonomy" id="355587"/>
    <lineage>
        <taxon>Eukaryota</taxon>
        <taxon>Metazoa</taxon>
        <taxon>Ecdysozoa</taxon>
        <taxon>Arthropoda</taxon>
        <taxon>Hexapoda</taxon>
        <taxon>Insecta</taxon>
        <taxon>Pterygota</taxon>
        <taxon>Neoptera</taxon>
        <taxon>Paraneoptera</taxon>
        <taxon>Hemiptera</taxon>
        <taxon>Heteroptera</taxon>
        <taxon>Panheteroptera</taxon>
        <taxon>Cimicomorpha</taxon>
        <taxon>Miridae</taxon>
        <taxon>Dicyphina</taxon>
        <taxon>Nesidiocoris</taxon>
    </lineage>
</organism>
<dbReference type="Proteomes" id="UP000479000">
    <property type="component" value="Unassembled WGS sequence"/>
</dbReference>
<feature type="region of interest" description="Disordered" evidence="2">
    <location>
        <begin position="311"/>
        <end position="362"/>
    </location>
</feature>
<evidence type="ECO:0000256" key="1">
    <source>
        <dbReference type="SAM" id="Coils"/>
    </source>
</evidence>
<keyword evidence="1" id="KW-0175">Coiled coil</keyword>
<sequence length="390" mass="44247">MSSSRLVRGAKTRMFAFVCLVSVLGAVLYVFHGTQARLAEVQSQATQCNQQKEAFNAQLQVIYEYKDRLEKSLNKEKQERKSDAENHERELAEAKEKKAKEMTEWNNKYEALVQKSKMLQAQLEDLKESSDKAMTKIQNEKTDLENVLSETKKQLDDSEARFKDDTAGLKTKFIEQKEELRSCRSDLDDCKMRSAPAAEQKDYLTKQNDQLKAEVDMAKHELAQCKDKLSQTPRPPLAGSKVIDQPDTNVVDMPKRMPTIRFTRLRPRRKSNCRSSTGPRTPIGAKKKTNNNKSHSHTATLMRLINRPESAYQTDGSSVEPPGGTARPAERAPRLDPPTDGSSHSRIQFSNVSGRPSRCGLSRTSDTVFKAVVFIEGCRKWFCAIQKKWT</sequence>
<feature type="region of interest" description="Disordered" evidence="2">
    <location>
        <begin position="74"/>
        <end position="99"/>
    </location>
</feature>